<dbReference type="SUPFAM" id="SSF54427">
    <property type="entry name" value="NTF2-like"/>
    <property type="match status" value="1"/>
</dbReference>
<dbReference type="RefSeq" id="WP_246397901.1">
    <property type="nucleotide sequence ID" value="NZ_JACIDR010000001.1"/>
</dbReference>
<comment type="caution">
    <text evidence="4">The sequence shown here is derived from an EMBL/GenBank/DDBJ whole genome shotgun (WGS) entry which is preliminary data.</text>
</comment>
<evidence type="ECO:0000313" key="4">
    <source>
        <dbReference type="EMBL" id="MBB3971670.1"/>
    </source>
</evidence>
<proteinExistence type="inferred from homology"/>
<accession>A0A7W6CZL3</accession>
<keyword evidence="4" id="KW-0503">Monooxygenase</keyword>
<keyword evidence="2 4" id="KW-0560">Oxidoreductase</keyword>
<feature type="domain" description="SnoaL-like" evidence="3">
    <location>
        <begin position="23"/>
        <end position="164"/>
    </location>
</feature>
<dbReference type="InterPro" id="IPR032710">
    <property type="entry name" value="NTF2-like_dom_sf"/>
</dbReference>
<evidence type="ECO:0000313" key="5">
    <source>
        <dbReference type="Proteomes" id="UP000528964"/>
    </source>
</evidence>
<evidence type="ECO:0000256" key="2">
    <source>
        <dbReference type="ARBA" id="ARBA00023002"/>
    </source>
</evidence>
<dbReference type="EMBL" id="JACIDR010000001">
    <property type="protein sequence ID" value="MBB3971670.1"/>
    <property type="molecule type" value="Genomic_DNA"/>
</dbReference>
<evidence type="ECO:0000259" key="3">
    <source>
        <dbReference type="Pfam" id="PF13577"/>
    </source>
</evidence>
<dbReference type="Pfam" id="PF13577">
    <property type="entry name" value="SnoaL_4"/>
    <property type="match status" value="1"/>
</dbReference>
<comment type="similarity">
    <text evidence="1">Belongs to the bacterial ring-hydroxylating dioxygenase beta subunit family.</text>
</comment>
<reference evidence="4 5" key="1">
    <citation type="submission" date="2020-08" db="EMBL/GenBank/DDBJ databases">
        <title>Genomic Encyclopedia of Type Strains, Phase IV (KMG-IV): sequencing the most valuable type-strain genomes for metagenomic binning, comparative biology and taxonomic classification.</title>
        <authorList>
            <person name="Goeker M."/>
        </authorList>
    </citation>
    <scope>NUCLEOTIDE SEQUENCE [LARGE SCALE GENOMIC DNA]</scope>
    <source>
        <strain evidence="4 5">DSM 25481</strain>
    </source>
</reference>
<dbReference type="Proteomes" id="UP000528964">
    <property type="component" value="Unassembled WGS sequence"/>
</dbReference>
<sequence>MDIQTEMTAPPLSGGLDPAQAREAADAVRNAIYRATILLDSQKWDEWLALCDENFVYDIKAWSPEINYDMTYLHGSRKDLEALIRLLPKHNTDHSPLTRHTTVYTVDVADDGATAKTVSAFIVFQHLLDGTNSHIDSGESRLFLVGKYYDTFRIENGRALFTSRETRLENRRLDKGSHWPI</sequence>
<dbReference type="Gene3D" id="3.10.450.50">
    <property type="match status" value="1"/>
</dbReference>
<dbReference type="InterPro" id="IPR000391">
    <property type="entry name" value="Rng_hydr_dOase-bsu"/>
</dbReference>
<dbReference type="GO" id="GO:0018648">
    <property type="term" value="F:methanesulfonate monooxygenase activity"/>
    <property type="evidence" value="ECO:0007669"/>
    <property type="project" value="UniProtKB-EC"/>
</dbReference>
<organism evidence="4 5">
    <name type="scientific">Hansschlegelia beijingensis</name>
    <dbReference type="NCBI Taxonomy" id="1133344"/>
    <lineage>
        <taxon>Bacteria</taxon>
        <taxon>Pseudomonadati</taxon>
        <taxon>Pseudomonadota</taxon>
        <taxon>Alphaproteobacteria</taxon>
        <taxon>Hyphomicrobiales</taxon>
        <taxon>Methylopilaceae</taxon>
        <taxon>Hansschlegelia</taxon>
    </lineage>
</organism>
<keyword evidence="5" id="KW-1185">Reference proteome</keyword>
<dbReference type="CDD" id="cd00667">
    <property type="entry name" value="ring_hydroxylating_dioxygenases_beta"/>
    <property type="match status" value="1"/>
</dbReference>
<dbReference type="EC" id="1.14.13.111" evidence="4"/>
<dbReference type="InterPro" id="IPR037401">
    <property type="entry name" value="SnoaL-like"/>
</dbReference>
<evidence type="ECO:0000256" key="1">
    <source>
        <dbReference type="ARBA" id="ARBA00009570"/>
    </source>
</evidence>
<gene>
    <name evidence="4" type="ORF">GGR24_000303</name>
</gene>
<protein>
    <submittedName>
        <fullName evidence="4">Methanesulfonate monooxygenase small subunit</fullName>
        <ecNumber evidence="4">1.14.13.111</ecNumber>
    </submittedName>
</protein>
<name>A0A7W6CZL3_9HYPH</name>
<dbReference type="AlphaFoldDB" id="A0A7W6CZL3"/>